<evidence type="ECO:0000256" key="1">
    <source>
        <dbReference type="SAM" id="MobiDB-lite"/>
    </source>
</evidence>
<accession>A0ABV7WLE2</accession>
<dbReference type="InterPro" id="IPR024344">
    <property type="entry name" value="MDMPI_metal-binding"/>
</dbReference>
<dbReference type="RefSeq" id="WP_340293653.1">
    <property type="nucleotide sequence ID" value="NZ_JBBEOI010000116.1"/>
</dbReference>
<dbReference type="GO" id="GO:0016853">
    <property type="term" value="F:isomerase activity"/>
    <property type="evidence" value="ECO:0007669"/>
    <property type="project" value="UniProtKB-KW"/>
</dbReference>
<dbReference type="SUPFAM" id="SSF109854">
    <property type="entry name" value="DinB/YfiT-like putative metalloenzymes"/>
    <property type="match status" value="1"/>
</dbReference>
<dbReference type="Gene3D" id="1.20.120.450">
    <property type="entry name" value="dinb family like domain"/>
    <property type="match status" value="1"/>
</dbReference>
<evidence type="ECO:0000313" key="4">
    <source>
        <dbReference type="EMBL" id="MFC3689802.1"/>
    </source>
</evidence>
<dbReference type="Pfam" id="PF11716">
    <property type="entry name" value="MDMPI_N"/>
    <property type="match status" value="1"/>
</dbReference>
<dbReference type="NCBIfam" id="TIGR03083">
    <property type="entry name" value="maleylpyruvate isomerase family mycothiol-dependent enzyme"/>
    <property type="match status" value="1"/>
</dbReference>
<feature type="domain" description="MDMPI C-terminal" evidence="2">
    <location>
        <begin position="163"/>
        <end position="240"/>
    </location>
</feature>
<dbReference type="Proteomes" id="UP001595685">
    <property type="component" value="Unassembled WGS sequence"/>
</dbReference>
<keyword evidence="4" id="KW-0413">Isomerase</keyword>
<feature type="region of interest" description="Disordered" evidence="1">
    <location>
        <begin position="186"/>
        <end position="207"/>
    </location>
</feature>
<dbReference type="InterPro" id="IPR036527">
    <property type="entry name" value="SCP2_sterol-bd_dom_sf"/>
</dbReference>
<keyword evidence="5" id="KW-1185">Reference proteome</keyword>
<dbReference type="Gene3D" id="3.30.1050.20">
    <property type="match status" value="1"/>
</dbReference>
<evidence type="ECO:0000259" key="3">
    <source>
        <dbReference type="Pfam" id="PF11716"/>
    </source>
</evidence>
<name>A0ABV7WLE2_9MICO</name>
<comment type="caution">
    <text evidence="4">The sequence shown here is derived from an EMBL/GenBank/DDBJ whole genome shotgun (WGS) entry which is preliminary data.</text>
</comment>
<dbReference type="InterPro" id="IPR010872">
    <property type="entry name" value="MDMPI_C-term_domain"/>
</dbReference>
<protein>
    <submittedName>
        <fullName evidence="4">Maleylpyruvate isomerase family mycothiol-dependent enzyme</fullName>
    </submittedName>
</protein>
<evidence type="ECO:0000313" key="5">
    <source>
        <dbReference type="Proteomes" id="UP001595685"/>
    </source>
</evidence>
<proteinExistence type="predicted"/>
<reference evidence="5" key="1">
    <citation type="journal article" date="2019" name="Int. J. Syst. Evol. Microbiol.">
        <title>The Global Catalogue of Microorganisms (GCM) 10K type strain sequencing project: providing services to taxonomists for standard genome sequencing and annotation.</title>
        <authorList>
            <consortium name="The Broad Institute Genomics Platform"/>
            <consortium name="The Broad Institute Genome Sequencing Center for Infectious Disease"/>
            <person name="Wu L."/>
            <person name="Ma J."/>
        </authorList>
    </citation>
    <scope>NUCLEOTIDE SEQUENCE [LARGE SCALE GENOMIC DNA]</scope>
    <source>
        <strain evidence="5">NCAIM B.02333</strain>
    </source>
</reference>
<dbReference type="InterPro" id="IPR017517">
    <property type="entry name" value="Maleyloyr_isom"/>
</dbReference>
<organism evidence="4 5">
    <name type="scientific">Aquipuribacter hungaricus</name>
    <dbReference type="NCBI Taxonomy" id="545624"/>
    <lineage>
        <taxon>Bacteria</taxon>
        <taxon>Bacillati</taxon>
        <taxon>Actinomycetota</taxon>
        <taxon>Actinomycetes</taxon>
        <taxon>Micrococcales</taxon>
        <taxon>Intrasporangiaceae</taxon>
        <taxon>Aquipuribacter</taxon>
    </lineage>
</organism>
<evidence type="ECO:0000259" key="2">
    <source>
        <dbReference type="Pfam" id="PF07398"/>
    </source>
</evidence>
<dbReference type="EMBL" id="JBHRWW010000013">
    <property type="protein sequence ID" value="MFC3689802.1"/>
    <property type="molecule type" value="Genomic_DNA"/>
</dbReference>
<feature type="domain" description="Mycothiol-dependent maleylpyruvate isomerase metal-binding" evidence="3">
    <location>
        <begin position="18"/>
        <end position="150"/>
    </location>
</feature>
<sequence length="243" mass="25542">MSARHDLALTRGWTADGTRLVVEALEALDDDALAGPSLLPGWSRAHVVAHLARNAEALGRLATWARTGEELPMYADAQQRDADIAASAQQAPADLRHDVAATAAELEQAFAALDGAAWDARVRVRQGDEVPARVLPWLRVRELWLHAVDLDAGADLAGAPGPLLDELAADLTATLSRRDGCPAVELRPRDRPGPWHLGEDPDDGARTTVEGSAADLVVWLAGRGGGAGVTAASGPLPALPAWL</sequence>
<feature type="compositionally biased region" description="Basic and acidic residues" evidence="1">
    <location>
        <begin position="186"/>
        <end position="205"/>
    </location>
</feature>
<gene>
    <name evidence="4" type="ORF">ACFOLH_15745</name>
</gene>
<dbReference type="Pfam" id="PF07398">
    <property type="entry name" value="MDMPI_C"/>
    <property type="match status" value="1"/>
</dbReference>
<dbReference type="SUPFAM" id="SSF55718">
    <property type="entry name" value="SCP-like"/>
    <property type="match status" value="1"/>
</dbReference>
<dbReference type="InterPro" id="IPR034660">
    <property type="entry name" value="DinB/YfiT-like"/>
</dbReference>